<name>A0A087CGA0_9BIFI</name>
<dbReference type="GO" id="GO:0016740">
    <property type="term" value="F:transferase activity"/>
    <property type="evidence" value="ECO:0007669"/>
    <property type="project" value="UniProtKB-KW"/>
</dbReference>
<dbReference type="InterPro" id="IPR029044">
    <property type="entry name" value="Nucleotide-diphossugar_trans"/>
</dbReference>
<gene>
    <name evidence="2" type="ORF">BPSY_1151</name>
</gene>
<proteinExistence type="predicted"/>
<dbReference type="eggNOG" id="COG1215">
    <property type="taxonomic scope" value="Bacteria"/>
</dbReference>
<dbReference type="SUPFAM" id="SSF53448">
    <property type="entry name" value="Nucleotide-diphospho-sugar transferases"/>
    <property type="match status" value="1"/>
</dbReference>
<dbReference type="Pfam" id="PF00535">
    <property type="entry name" value="Glycos_transf_2"/>
    <property type="match status" value="1"/>
</dbReference>
<dbReference type="STRING" id="218140.BPSY_1151"/>
<evidence type="ECO:0000313" key="2">
    <source>
        <dbReference type="EMBL" id="KFI82300.1"/>
    </source>
</evidence>
<evidence type="ECO:0000259" key="1">
    <source>
        <dbReference type="Pfam" id="PF00535"/>
    </source>
</evidence>
<dbReference type="Gene3D" id="3.90.550.10">
    <property type="entry name" value="Spore Coat Polysaccharide Biosynthesis Protein SpsA, Chain A"/>
    <property type="match status" value="1"/>
</dbReference>
<protein>
    <submittedName>
        <fullName evidence="2">Putative glycosyltransferase</fullName>
    </submittedName>
</protein>
<dbReference type="EMBL" id="JGZI01000009">
    <property type="protein sequence ID" value="KFI82300.1"/>
    <property type="molecule type" value="Genomic_DNA"/>
</dbReference>
<dbReference type="AlphaFoldDB" id="A0A087CGA0"/>
<dbReference type="InterPro" id="IPR001173">
    <property type="entry name" value="Glyco_trans_2-like"/>
</dbReference>
<feature type="domain" description="Glycosyltransferase 2-like" evidence="1">
    <location>
        <begin position="20"/>
        <end position="150"/>
    </location>
</feature>
<evidence type="ECO:0000313" key="3">
    <source>
        <dbReference type="Proteomes" id="UP000029050"/>
    </source>
</evidence>
<organism evidence="2 3">
    <name type="scientific">Bifidobacterium psychraerophilum</name>
    <dbReference type="NCBI Taxonomy" id="218140"/>
    <lineage>
        <taxon>Bacteria</taxon>
        <taxon>Bacillati</taxon>
        <taxon>Actinomycetota</taxon>
        <taxon>Actinomycetes</taxon>
        <taxon>Bifidobacteriales</taxon>
        <taxon>Bifidobacteriaceae</taxon>
        <taxon>Bifidobacterium</taxon>
    </lineage>
</organism>
<keyword evidence="3" id="KW-1185">Reference proteome</keyword>
<dbReference type="PANTHER" id="PTHR43685">
    <property type="entry name" value="GLYCOSYLTRANSFERASE"/>
    <property type="match status" value="1"/>
</dbReference>
<reference evidence="2 3" key="1">
    <citation type="submission" date="2014-03" db="EMBL/GenBank/DDBJ databases">
        <title>Genomics of Bifidobacteria.</title>
        <authorList>
            <person name="Ventura M."/>
            <person name="Milani C."/>
            <person name="Lugli G.A."/>
        </authorList>
    </citation>
    <scope>NUCLEOTIDE SEQUENCE [LARGE SCALE GENOMIC DNA]</scope>
    <source>
        <strain evidence="2 3">LMG 21775</strain>
    </source>
</reference>
<keyword evidence="2" id="KW-0808">Transferase</keyword>
<comment type="caution">
    <text evidence="2">The sequence shown here is derived from an EMBL/GenBank/DDBJ whole genome shotgun (WGS) entry which is preliminary data.</text>
</comment>
<dbReference type="InterPro" id="IPR050834">
    <property type="entry name" value="Glycosyltransf_2"/>
</dbReference>
<sequence>MLRSGVYARARILENMLTVSIVIPAWNEEERITDCLLNATRQTMPPHEVIVVDNRSTDRTAAVTEEFIAEHPDDNVRLLHQDDEQGLIPTRNCGLNHATGDVLGRVDADCMLKPDWAEVVSGIFTEDPEAMGATGPVVYYDMPGKRIGLKGDNRIRQSTYRADGGHYLLFGSNMAIRASAWQSIAGEVCRDESDVMHEDVDISLHLLGKGYKTVYSPRMIAGMSARRMDTSFSSFRSYMKRFKNTFDAHPQHWRTEKPEHTLYALYPVLRTFYPVYQKYLDSMDINPAERVWMREQIEIARRDDGDLVD</sequence>
<dbReference type="PANTHER" id="PTHR43685:SF2">
    <property type="entry name" value="GLYCOSYLTRANSFERASE 2-LIKE DOMAIN-CONTAINING PROTEIN"/>
    <property type="match status" value="1"/>
</dbReference>
<dbReference type="Proteomes" id="UP000029050">
    <property type="component" value="Unassembled WGS sequence"/>
</dbReference>
<accession>A0A087CGA0</accession>
<dbReference type="CDD" id="cd00761">
    <property type="entry name" value="Glyco_tranf_GTA_type"/>
    <property type="match status" value="1"/>
</dbReference>